<feature type="domain" description="ENT" evidence="4">
    <location>
        <begin position="50"/>
        <end position="142"/>
    </location>
</feature>
<dbReference type="InterPro" id="IPR033485">
    <property type="entry name" value="EMSY-LIKE_plant"/>
</dbReference>
<dbReference type="SUPFAM" id="SSF158639">
    <property type="entry name" value="ENT-like"/>
    <property type="match status" value="1"/>
</dbReference>
<organism evidence="5 6">
    <name type="scientific">Hevea brasiliensis</name>
    <name type="common">Para rubber tree</name>
    <name type="synonym">Siphonia brasiliensis</name>
    <dbReference type="NCBI Taxonomy" id="3981"/>
    <lineage>
        <taxon>Eukaryota</taxon>
        <taxon>Viridiplantae</taxon>
        <taxon>Streptophyta</taxon>
        <taxon>Embryophyta</taxon>
        <taxon>Tracheophyta</taxon>
        <taxon>Spermatophyta</taxon>
        <taxon>Magnoliopsida</taxon>
        <taxon>eudicotyledons</taxon>
        <taxon>Gunneridae</taxon>
        <taxon>Pentapetalae</taxon>
        <taxon>rosids</taxon>
        <taxon>fabids</taxon>
        <taxon>Malpighiales</taxon>
        <taxon>Euphorbiaceae</taxon>
        <taxon>Crotonoideae</taxon>
        <taxon>Micrandreae</taxon>
        <taxon>Hevea</taxon>
    </lineage>
</organism>
<dbReference type="Pfam" id="PF03735">
    <property type="entry name" value="ENT"/>
    <property type="match status" value="1"/>
</dbReference>
<dbReference type="Proteomes" id="UP001174677">
    <property type="component" value="Unassembled WGS sequence"/>
</dbReference>
<evidence type="ECO:0000256" key="3">
    <source>
        <dbReference type="SAM" id="MobiDB-lite"/>
    </source>
</evidence>
<dbReference type="PANTHER" id="PTHR33432">
    <property type="entry name" value="PROTEIN EMSY-LIKE 4"/>
    <property type="match status" value="1"/>
</dbReference>
<comment type="caution">
    <text evidence="5">The sequence shown here is derived from an EMBL/GenBank/DDBJ whole genome shotgun (WGS) entry which is preliminary data.</text>
</comment>
<accession>A0ABQ9KCM5</accession>
<keyword evidence="6" id="KW-1185">Reference proteome</keyword>
<evidence type="ECO:0000259" key="4">
    <source>
        <dbReference type="PROSITE" id="PS51138"/>
    </source>
</evidence>
<evidence type="ECO:0000313" key="5">
    <source>
        <dbReference type="EMBL" id="KAJ9131851.1"/>
    </source>
</evidence>
<gene>
    <name evidence="5" type="ORF">P3X46_034763</name>
</gene>
<dbReference type="SMART" id="SM01191">
    <property type="entry name" value="ENT"/>
    <property type="match status" value="1"/>
</dbReference>
<proteinExistence type="predicted"/>
<dbReference type="EMBL" id="JARPOI010000023">
    <property type="protein sequence ID" value="KAJ9131851.1"/>
    <property type="molecule type" value="Genomic_DNA"/>
</dbReference>
<comment type="subcellular location">
    <subcellularLocation>
        <location evidence="1">Nucleus</location>
    </subcellularLocation>
</comment>
<evidence type="ECO:0000313" key="6">
    <source>
        <dbReference type="Proteomes" id="UP001174677"/>
    </source>
</evidence>
<evidence type="ECO:0000256" key="1">
    <source>
        <dbReference type="ARBA" id="ARBA00004123"/>
    </source>
</evidence>
<dbReference type="InterPro" id="IPR005491">
    <property type="entry name" value="ENT_dom"/>
</dbReference>
<protein>
    <recommendedName>
        <fullName evidence="4">ENT domain-containing protein</fullName>
    </recommendedName>
</protein>
<name>A0ABQ9KCM5_HEVBR</name>
<feature type="region of interest" description="Disordered" evidence="3">
    <location>
        <begin position="192"/>
        <end position="212"/>
    </location>
</feature>
<dbReference type="PROSITE" id="PS51138">
    <property type="entry name" value="ENT"/>
    <property type="match status" value="1"/>
</dbReference>
<keyword evidence="2" id="KW-0539">Nucleus</keyword>
<evidence type="ECO:0000256" key="2">
    <source>
        <dbReference type="ARBA" id="ARBA00023242"/>
    </source>
</evidence>
<dbReference type="Gene3D" id="1.10.1240.40">
    <property type="entry name" value="ENT domain"/>
    <property type="match status" value="1"/>
</dbReference>
<reference evidence="5 6" key="1">
    <citation type="journal article" date="2023" name="Plant Biotechnol. J.">
        <title>Chromosome-level wild Hevea brasiliensis genome provides new tools for genomic-assisted breeding and valuable loci to elevate rubber yield.</title>
        <authorList>
            <person name="Cheng H."/>
            <person name="Song X."/>
            <person name="Hu Y."/>
            <person name="Wu T."/>
            <person name="Yang Q."/>
            <person name="An Z."/>
            <person name="Feng S."/>
            <person name="Deng Z."/>
            <person name="Wu W."/>
            <person name="Zeng X."/>
            <person name="Tu M."/>
            <person name="Wang X."/>
            <person name="Huang H."/>
        </authorList>
    </citation>
    <scope>NUCLEOTIDE SEQUENCE [LARGE SCALE GENOMIC DNA]</scope>
    <source>
        <strain evidence="5">MT/VB/25A 57/8</strain>
    </source>
</reference>
<sequence length="300" mass="34225">MDYHSIKNDHTGSRGQIMMRNINSTPYGHSSGAPRVSLLEEPYAKDELDINFQIHSMEKEAYCSVLRAFNAQSDLLSWGKKWLITELRKELNVTDSEHGRLLVKINSDKSIQRIMELQKHAHESLSGKLNYSGLVDSVDNTPPKKRRPFCPPPSKSQKYVLHHQPSLATVDTIFWPITESMKVVNHNFQGPLSNKRGPAQSHVKKGIHMPDSGKFKNRSEFIEIHATDTIIHEVERMTYGRENPDPVQVEKAKLILRDHERAILGALDKLANVSDVDDSPNQLHYSYEEPHGNKHNVGEW</sequence>
<dbReference type="InterPro" id="IPR036142">
    <property type="entry name" value="ENT_dom-like_sf"/>
</dbReference>
<dbReference type="PANTHER" id="PTHR33432:SF22">
    <property type="entry name" value="OS10G0436850 PROTEIN"/>
    <property type="match status" value="1"/>
</dbReference>